<evidence type="ECO:0000259" key="5">
    <source>
        <dbReference type="SMART" id="SM00382"/>
    </source>
</evidence>
<dbReference type="Proteomes" id="UP000076858">
    <property type="component" value="Unassembled WGS sequence"/>
</dbReference>
<feature type="domain" description="AAA+ ATPase" evidence="5">
    <location>
        <begin position="343"/>
        <end position="482"/>
    </location>
</feature>
<sequence length="889" mass="98988">MGVYANNTKHLNPLGFSKMSHEQRNLLADQQTNHSTAIHWIFWKRHPAKEICGPASAIKPESEMKYYVSFVVCSLTHVSSYGHTRQLRIFEIVFAVPLYREVSWMKVKPLKLSNLEECGNRLPSEKNKRKMSGGVAKNNRPASYYMDRALIPRVQRYLKENSHRTYIDIEEMADLLQRQYPDYGRKKKLAFRNSVKQAYEDIRATLDIKEDSSDSDPYETARIADTPDTRETANESLRSMYSSNRTADDSKLEDIMVIDVLGDTEKAPPQSTPMKKKIVKRKKVESDIPNGTKKKSKTVEFNSIISTTKFSEVGGNEKSLKEVRKLILHMKHPEVYQHLGMSPPRGFLLHGPPGCGKTLLAHAIAGELEIPFFKVAAPELVSGVSGESEEQIRLLFDQATSAAPCIVFIDEIDAITPKRETAQREMERRIVAQLLTCMDDLSSRNNNIPVLVIGATNRPDSLDPALRRAGRFDREISLGIPDLAAREKILKVVCKNLSLSADVDWKFLALNTPGYVGADMLALASEAGMVAVNRAFGRMESLYLATIQPSETPEQEAVTTEEKSWIWLCQQPEFGTEQLQGIAITLDDFNAALKCVQPSAQREGFATVPDVTWDNVGALSHVRQELHFAILAPIRYEAHYEALGLSSPSGVLLCGPPGCGKTLLAKAIANEAGINFISVKGPELLNMYVGESERAVRQCFQRARSSVPCVIFFDELDALCPRRSEQGHEGGASRVVNQLLTEMDGIESRRGVFLMAATNRPDIIDPAVLRPGRLDKILHVGFPTAEDRVDILRALTKNGTKPTLAADANLIDIGLDPRLDGYTGADLSSLVKESATQALQEFVLVKVTLEVTIWRWAMTVNITWACPNGFDCAKVQGRIRLKIIAYSSF</sequence>
<dbReference type="AlphaFoldDB" id="A0A164ZR26"/>
<dbReference type="FunFam" id="3.40.50.300:FF:000600">
    <property type="entry name" value="Nuclear valosin-containing protein-like"/>
    <property type="match status" value="1"/>
</dbReference>
<dbReference type="InterPro" id="IPR003959">
    <property type="entry name" value="ATPase_AAA_core"/>
</dbReference>
<feature type="compositionally biased region" description="Polar residues" evidence="4">
    <location>
        <begin position="234"/>
        <end position="245"/>
    </location>
</feature>
<dbReference type="EMBL" id="LRGB01000687">
    <property type="protein sequence ID" value="KZS16645.1"/>
    <property type="molecule type" value="Genomic_DNA"/>
</dbReference>
<dbReference type="FunFam" id="1.10.8.60:FF:000185">
    <property type="entry name" value="CBN-MAC-1 protein"/>
    <property type="match status" value="1"/>
</dbReference>
<dbReference type="SUPFAM" id="SSF52540">
    <property type="entry name" value="P-loop containing nucleoside triphosphate hydrolases"/>
    <property type="match status" value="2"/>
</dbReference>
<dbReference type="GO" id="GO:0016887">
    <property type="term" value="F:ATP hydrolysis activity"/>
    <property type="evidence" value="ECO:0007669"/>
    <property type="project" value="InterPro"/>
</dbReference>
<dbReference type="Pfam" id="PF16725">
    <property type="entry name" value="Nucleolin_bd"/>
    <property type="match status" value="1"/>
</dbReference>
<evidence type="ECO:0000256" key="3">
    <source>
        <dbReference type="ARBA" id="ARBA00022840"/>
    </source>
</evidence>
<organism evidence="6 7">
    <name type="scientific">Daphnia magna</name>
    <dbReference type="NCBI Taxonomy" id="35525"/>
    <lineage>
        <taxon>Eukaryota</taxon>
        <taxon>Metazoa</taxon>
        <taxon>Ecdysozoa</taxon>
        <taxon>Arthropoda</taxon>
        <taxon>Crustacea</taxon>
        <taxon>Branchiopoda</taxon>
        <taxon>Diplostraca</taxon>
        <taxon>Cladocera</taxon>
        <taxon>Anomopoda</taxon>
        <taxon>Daphniidae</taxon>
        <taxon>Daphnia</taxon>
    </lineage>
</organism>
<dbReference type="InterPro" id="IPR003593">
    <property type="entry name" value="AAA+_ATPase"/>
</dbReference>
<dbReference type="PANTHER" id="PTHR48470">
    <property type="entry name" value="CELL DIVISION CONTROL PROTEIN 48 C ISOFORM 1"/>
    <property type="match status" value="1"/>
</dbReference>
<keyword evidence="3" id="KW-0067">ATP-binding</keyword>
<dbReference type="PANTHER" id="PTHR48470:SF1">
    <property type="entry name" value="CELL DIVISION CONTROL PROTEIN 48 C ISOFORM 1"/>
    <property type="match status" value="1"/>
</dbReference>
<feature type="domain" description="AAA+ ATPase" evidence="5">
    <location>
        <begin position="647"/>
        <end position="784"/>
    </location>
</feature>
<dbReference type="PROSITE" id="PS00674">
    <property type="entry name" value="AAA"/>
    <property type="match status" value="2"/>
</dbReference>
<dbReference type="InterPro" id="IPR038100">
    <property type="entry name" value="NLV2_N_sf"/>
</dbReference>
<feature type="region of interest" description="Disordered" evidence="4">
    <location>
        <begin position="264"/>
        <end position="291"/>
    </location>
</feature>
<dbReference type="InterPro" id="IPR055278">
    <property type="entry name" value="CDC48c"/>
</dbReference>
<name>A0A164ZR26_9CRUS</name>
<protein>
    <submittedName>
        <fullName evidence="6">Nuclear valosin-containing protein</fullName>
    </submittedName>
</protein>
<reference evidence="6 7" key="1">
    <citation type="submission" date="2016-03" db="EMBL/GenBank/DDBJ databases">
        <title>EvidentialGene: Evidence-directed Construction of Genes on Genomes.</title>
        <authorList>
            <person name="Gilbert D.G."/>
            <person name="Choi J.-H."/>
            <person name="Mockaitis K."/>
            <person name="Colbourne J."/>
            <person name="Pfrender M."/>
        </authorList>
    </citation>
    <scope>NUCLEOTIDE SEQUENCE [LARGE SCALE GENOMIC DNA]</scope>
    <source>
        <strain evidence="6 7">Xinb3</strain>
        <tissue evidence="6">Complete organism</tissue>
    </source>
</reference>
<feature type="compositionally biased region" description="Basic residues" evidence="4">
    <location>
        <begin position="274"/>
        <end position="283"/>
    </location>
</feature>
<dbReference type="CDD" id="cd19530">
    <property type="entry name" value="RecA-like_NVL_r2-like"/>
    <property type="match status" value="1"/>
</dbReference>
<feature type="region of interest" description="Disordered" evidence="4">
    <location>
        <begin position="210"/>
        <end position="245"/>
    </location>
</feature>
<keyword evidence="2" id="KW-0547">Nucleotide-binding</keyword>
<dbReference type="Pfam" id="PF00004">
    <property type="entry name" value="AAA"/>
    <property type="match status" value="2"/>
</dbReference>
<evidence type="ECO:0000313" key="7">
    <source>
        <dbReference type="Proteomes" id="UP000076858"/>
    </source>
</evidence>
<dbReference type="OrthoDB" id="27435at2759"/>
<dbReference type="CDD" id="cd19518">
    <property type="entry name" value="RecA-like_NVL_r1-like"/>
    <property type="match status" value="1"/>
</dbReference>
<dbReference type="Gene3D" id="1.10.10.2010">
    <property type="match status" value="1"/>
</dbReference>
<dbReference type="Gene3D" id="1.10.8.60">
    <property type="match status" value="2"/>
</dbReference>
<dbReference type="FunFam" id="3.40.50.300:FF:000149">
    <property type="entry name" value="Nuclear valosin-containing protein-like"/>
    <property type="match status" value="1"/>
</dbReference>
<gene>
    <name evidence="6" type="ORF">APZ42_017198</name>
</gene>
<dbReference type="InterPro" id="IPR027417">
    <property type="entry name" value="P-loop_NTPase"/>
</dbReference>
<proteinExistence type="inferred from homology"/>
<dbReference type="STRING" id="35525.A0A164ZR26"/>
<evidence type="ECO:0000256" key="2">
    <source>
        <dbReference type="ARBA" id="ARBA00022741"/>
    </source>
</evidence>
<dbReference type="InterPro" id="IPR031996">
    <property type="entry name" value="NVL2_nucleolin-bd"/>
</dbReference>
<evidence type="ECO:0000313" key="6">
    <source>
        <dbReference type="EMBL" id="KZS16645.1"/>
    </source>
</evidence>
<dbReference type="GO" id="GO:0005524">
    <property type="term" value="F:ATP binding"/>
    <property type="evidence" value="ECO:0007669"/>
    <property type="project" value="UniProtKB-KW"/>
</dbReference>
<dbReference type="Pfam" id="PF17862">
    <property type="entry name" value="AAA_lid_3"/>
    <property type="match status" value="1"/>
</dbReference>
<dbReference type="Gene3D" id="3.40.50.300">
    <property type="entry name" value="P-loop containing nucleotide triphosphate hydrolases"/>
    <property type="match status" value="2"/>
</dbReference>
<dbReference type="InterPro" id="IPR003960">
    <property type="entry name" value="ATPase_AAA_CS"/>
</dbReference>
<dbReference type="InterPro" id="IPR041569">
    <property type="entry name" value="AAA_lid_3"/>
</dbReference>
<evidence type="ECO:0000256" key="1">
    <source>
        <dbReference type="ARBA" id="ARBA00006914"/>
    </source>
</evidence>
<accession>A0A164ZR26</accession>
<comment type="caution">
    <text evidence="6">The sequence shown here is derived from an EMBL/GenBank/DDBJ whole genome shotgun (WGS) entry which is preliminary data.</text>
</comment>
<evidence type="ECO:0000256" key="4">
    <source>
        <dbReference type="SAM" id="MobiDB-lite"/>
    </source>
</evidence>
<keyword evidence="7" id="KW-1185">Reference proteome</keyword>
<comment type="similarity">
    <text evidence="1">Belongs to the AAA ATPase family.</text>
</comment>
<dbReference type="SMART" id="SM00382">
    <property type="entry name" value="AAA"/>
    <property type="match status" value="2"/>
</dbReference>